<name>Q33AR6_ORYSJ</name>
<protein>
    <submittedName>
        <fullName evidence="1">Uncharacterized protein</fullName>
    </submittedName>
</protein>
<reference evidence="1" key="1">
    <citation type="journal article" date="2003" name="Science">
        <title>In-depth view of structure, activity, and evolution of rice chromosome 10.</title>
        <authorList>
            <consortium name="Rice Chromosome 10 Sequencing Consortium"/>
        </authorList>
    </citation>
    <scope>NUCLEOTIDE SEQUENCE [LARGE SCALE GENOMIC DNA]</scope>
</reference>
<organism evidence="1">
    <name type="scientific">Oryza sativa subsp. japonica</name>
    <name type="common">Rice</name>
    <dbReference type="NCBI Taxonomy" id="39947"/>
    <lineage>
        <taxon>Eukaryota</taxon>
        <taxon>Viridiplantae</taxon>
        <taxon>Streptophyta</taxon>
        <taxon>Embryophyta</taxon>
        <taxon>Tracheophyta</taxon>
        <taxon>Spermatophyta</taxon>
        <taxon>Magnoliopsida</taxon>
        <taxon>Liliopsida</taxon>
        <taxon>Poales</taxon>
        <taxon>Poaceae</taxon>
        <taxon>BOP clade</taxon>
        <taxon>Oryzoideae</taxon>
        <taxon>Oryzeae</taxon>
        <taxon>Oryzinae</taxon>
        <taxon>Oryza</taxon>
        <taxon>Oryza sativa</taxon>
    </lineage>
</organism>
<dbReference type="AlphaFoldDB" id="Q33AR6"/>
<reference evidence="1" key="2">
    <citation type="submission" date="2003-05" db="EMBL/GenBank/DDBJ databases">
        <authorList>
            <person name="Buell C.R."/>
            <person name="Wing R.A."/>
            <person name="McCombie W.R."/>
            <person name="Messing J."/>
            <person name="Yuan Q."/>
            <person name="Ouyang S."/>
        </authorList>
    </citation>
    <scope>NUCLEOTIDE SEQUENCE</scope>
</reference>
<proteinExistence type="predicted"/>
<sequence>MTVVTVGIVGNTLQPSLGANPHRPEEALHPTATRALVRPNLGLAQLAHASVSWDWYYIKVYPGTGTISQDVWIGGLFGEVPQSSKTLGFLLMVARGGQYDGDGYGGGISWSRRWRLPLVPSFSPSWRCLIHSSRHRYSCDHAADRVLEIHCSHSPCNGVETTPATATMTPAAAAATTPATAAITPAALVRTPVGATLPERLRICICLRPCGRAADRVDLHLDFFLPCSAAALDAGEGKARDIEARTLFGPHAIAPHRTPQQSTAGWRLVPHGTSTACYKSEDGRKTLITYIVIIVCNIIISQI</sequence>
<gene>
    <name evidence="1" type="ordered locus">LOC_Os10g08530</name>
</gene>
<dbReference type="EMBL" id="DP000086">
    <property type="protein sequence ID" value="ABB46859.1"/>
    <property type="molecule type" value="Genomic_DNA"/>
</dbReference>
<reference evidence="1" key="3">
    <citation type="submission" date="2006-07" db="EMBL/GenBank/DDBJ databases">
        <authorList>
            <person name="Buell R."/>
        </authorList>
    </citation>
    <scope>NUCLEOTIDE SEQUENCE</scope>
</reference>
<evidence type="ECO:0000313" key="1">
    <source>
        <dbReference type="EMBL" id="ABB46859.1"/>
    </source>
</evidence>
<accession>Q33AR6</accession>